<dbReference type="GO" id="GO:0005634">
    <property type="term" value="C:nucleus"/>
    <property type="evidence" value="ECO:0007669"/>
    <property type="project" value="TreeGrafter"/>
</dbReference>
<dbReference type="Gene3D" id="1.10.510.10">
    <property type="entry name" value="Transferase(Phosphotransferase) domain 1"/>
    <property type="match status" value="1"/>
</dbReference>
<dbReference type="InterPro" id="IPR011009">
    <property type="entry name" value="Kinase-like_dom_sf"/>
</dbReference>
<accession>A0A6C0E7Y5</accession>
<feature type="domain" description="Protein kinase" evidence="1">
    <location>
        <begin position="15"/>
        <end position="316"/>
    </location>
</feature>
<organism evidence="2">
    <name type="scientific">viral metagenome</name>
    <dbReference type="NCBI Taxonomy" id="1070528"/>
    <lineage>
        <taxon>unclassified sequences</taxon>
        <taxon>metagenomes</taxon>
        <taxon>organismal metagenomes</taxon>
    </lineage>
</organism>
<dbReference type="GO" id="GO:0044773">
    <property type="term" value="P:mitotic DNA damage checkpoint signaling"/>
    <property type="evidence" value="ECO:0007669"/>
    <property type="project" value="TreeGrafter"/>
</dbReference>
<protein>
    <recommendedName>
        <fullName evidence="1">Protein kinase domain-containing protein</fullName>
    </recommendedName>
</protein>
<dbReference type="GO" id="GO:0005524">
    <property type="term" value="F:ATP binding"/>
    <property type="evidence" value="ECO:0007669"/>
    <property type="project" value="InterPro"/>
</dbReference>
<dbReference type="SMART" id="SM00220">
    <property type="entry name" value="S_TKc"/>
    <property type="match status" value="1"/>
</dbReference>
<dbReference type="AlphaFoldDB" id="A0A6C0E7Y5"/>
<evidence type="ECO:0000313" key="2">
    <source>
        <dbReference type="EMBL" id="QHT24513.1"/>
    </source>
</evidence>
<dbReference type="GO" id="GO:0004674">
    <property type="term" value="F:protein serine/threonine kinase activity"/>
    <property type="evidence" value="ECO:0007669"/>
    <property type="project" value="TreeGrafter"/>
</dbReference>
<dbReference type="PANTHER" id="PTHR44167:SF24">
    <property type="entry name" value="SERINE_THREONINE-PROTEIN KINASE CHK2"/>
    <property type="match status" value="1"/>
</dbReference>
<dbReference type="Pfam" id="PF00069">
    <property type="entry name" value="Pkinase"/>
    <property type="match status" value="1"/>
</dbReference>
<name>A0A6C0E7Y5_9ZZZZ</name>
<sequence length="318" mass="37449">MEIEKEIINVFGSSCSLKNYIGDENETKVYYAKYQNKDVLLKIISKKNIENFNNLLVEINFIRYLSKFTSSQKHIYRCINFKLTQDYLYLLLEKPNGQTLASFYKNLPEMDWNLYQKIITMIMFRLLLAINYIHKKGVAHRNINPETIHIIYNDSLIEDLRLSDFAVSCGKYIALPLQENNNQTDYYYKFCNTLDLGIANPPENDNLDVLAKKIKSLSKNQTRNSIYLYFAKKADVWALGVLFWKLLNCNSFNKNPLDLEFPVDYKKNKSWQTYNGHKNKLLEGVFDIVIKFMLSDIPERGKSNEILEKLAIHYKYNE</sequence>
<reference evidence="2" key="1">
    <citation type="journal article" date="2020" name="Nature">
        <title>Giant virus diversity and host interactions through global metagenomics.</title>
        <authorList>
            <person name="Schulz F."/>
            <person name="Roux S."/>
            <person name="Paez-Espino D."/>
            <person name="Jungbluth S."/>
            <person name="Walsh D.A."/>
            <person name="Denef V.J."/>
            <person name="McMahon K.D."/>
            <person name="Konstantinidis K.T."/>
            <person name="Eloe-Fadrosh E.A."/>
            <person name="Kyrpides N.C."/>
            <person name="Woyke T."/>
        </authorList>
    </citation>
    <scope>NUCLEOTIDE SEQUENCE</scope>
    <source>
        <strain evidence="2">GVMAG-M-3300023179-150</strain>
    </source>
</reference>
<dbReference type="PANTHER" id="PTHR44167">
    <property type="entry name" value="OVARIAN-SPECIFIC SERINE/THREONINE-PROTEIN KINASE LOK-RELATED"/>
    <property type="match status" value="1"/>
</dbReference>
<dbReference type="PROSITE" id="PS50011">
    <property type="entry name" value="PROTEIN_KINASE_DOM"/>
    <property type="match status" value="1"/>
</dbReference>
<proteinExistence type="predicted"/>
<dbReference type="EMBL" id="MN739746">
    <property type="protein sequence ID" value="QHT24513.1"/>
    <property type="molecule type" value="Genomic_DNA"/>
</dbReference>
<dbReference type="InterPro" id="IPR000719">
    <property type="entry name" value="Prot_kinase_dom"/>
</dbReference>
<evidence type="ECO:0000259" key="1">
    <source>
        <dbReference type="PROSITE" id="PS50011"/>
    </source>
</evidence>
<dbReference type="SUPFAM" id="SSF56112">
    <property type="entry name" value="Protein kinase-like (PK-like)"/>
    <property type="match status" value="1"/>
</dbReference>